<feature type="compositionally biased region" description="Acidic residues" evidence="1">
    <location>
        <begin position="2489"/>
        <end position="2500"/>
    </location>
</feature>
<feature type="compositionally biased region" description="Polar residues" evidence="1">
    <location>
        <begin position="2234"/>
        <end position="2245"/>
    </location>
</feature>
<feature type="region of interest" description="Disordered" evidence="1">
    <location>
        <begin position="1913"/>
        <end position="1939"/>
    </location>
</feature>
<dbReference type="Proteomes" id="UP001150062">
    <property type="component" value="Unassembled WGS sequence"/>
</dbReference>
<dbReference type="PANTHER" id="PTHR12295:SF30">
    <property type="entry name" value="PROTEIN FURRY"/>
    <property type="match status" value="1"/>
</dbReference>
<sequence>METSFLLLQKIFSHFTGLANLYVKKISGIETVQKLDFNNEKLLLSVVDSLKSISENSFVTVCDALFKWRNHKVVSSGIKTQKNRIQVKRSYSRIKPQFDHTISPKDFDKYTFQSKNYSTNLKSIATELVFLYTSLEIFSSYKGKELTETDKKDKDEETQKIKHLFESYIDLCFKQIINFENLLKISSNEDIKILNLKRVLSYYEQLLNKLCEINFEKCSKLILQRYIQEKVNYKLVRVEALNKIFSCISLKVNSEDNLKKSITFLKNIYPLKKKNNSGGIEQLKFLSIVSLNNYEKINFFSNDLLNTDKKSEELNFFENEEWINLMKEYLKLSLSFLKNSKTIFYGLNLMVSCLCCLDQSNFEKNVNSFLQISLNNKLLSNKYKNEIIKILSYFVECIIIRFSRQMDEKIIKKILNQIVDKLFFNTKKSKNIISDEECFPYLISIILSISEYDLIFVMESIVLKLAKSGKTLFPKVSLSIRAFHKLWIKYNKDNKGYKNEEKYSKNENENENEKENKMLRNIKRKNELEKYLKNFENLLKKSVKITDQQIGNINWYSQNKVHQEMLTRDKPEYLRFFYYLSKIIPIILPYPEQIISIFVKYTLHQQQDIALHSFNALKRIVQNQPTLRAIIIHEFSKFISEIPFHFFKLIEFSLNQLNQLLQIWHNDLITEDGFHDIRLLDLCGNDDNFELIVDFDIEKVESICLLMLVYLESDVKILAFKNLELINKINKLLIKQLKEFDYEFGNEKEEEENIKKKLFQQTRVIEIFIKKAPLLFSKTNEYKWVQGNVVFSIDSLFLQYKNLKKIENNNILTDKGNTNQEGEGEKEVKGKTEEEQEEQEEQERAKEEEELLKQYKELIKLEDSVNEYKFINIFTEIIKEISIEIPNIIKNIFPILKSHLKELNDFILKKSPDKRTINLLKKSTSYNLQDEVQRWKNYSMVSSSCCNPEIIEENEIKFLLLQIQRFYKSSIPIQKNAAILSLSKINSKSFNYLNIFLNDISKKIFNKSNKKKAFKKANDRLNSITTVYRLFLDQLSIKDFLKSQFIQNEIYQYIQNTINYFLTSNFDKKLINLTLRYNLFLLFRRFSILINNNNHNDNNNNHNDNNNNNNDNNNDNDNDKDQDQEKEKKKDDDKTGIQKEGKDKFNLEQNIFEQYINTKFKNEEQKKSILEIFINESKSIQFICLQIMSELLKGQIFETDILKNDKSIILSWIYELLLSDEENHHKVAKIAIQNLFQNNEKELLSYYLKKSYSANGNWAKGFVLSICRALHDKKITLPNDELINFLIYNIGSISKSIRIEIVKLWNLYKTEILTEEQIKTLPVITADQAEIPERIYEQRRHLSNLLAHRRKDLSFEVILEATKRYTDLQNEINNTNDFKSNVDIHYRKDCILEYLIHWIKEFEYIHGDPQSKKQFHQIFATLLTITMKDRPLNSSLLDGIWTALSIKSKNISGIVQSLFSCSIGKFQIEYLLTSKQIVHHFNKMSKEKILKIVLKNNLLQFFKFKSKQQDNNDNSSNKNKHGNKGQEKEKEKERGGQKIEKDNSMNKIARLDFVIVLLSEIITQISESLIFLKLPLLLQIIILGFDHKQEFIKRHARLLLSNLILRIVMNKKEIENQLANELSKTILEKITDKNYQFWENETISINNINIESEIKLQHFLTDLLNLFSLFDPKLKANWFKESLTWIVSKSNKEIYENKKHLFIISRSHQIFRCVIDVPTEIHLQELINNFQFMVNIINKKKTEYSWIVYENLKTLKLLITKMQSPLKIVPKIFWTLISLLSTKNEYIIKLILEIFNLLVDQDFIEGKNESENNSNSDSVSIYDLLMDSKPKSFKKKTKFQGLQPLVFNGFKFESTFEITIILLSKLLTLPANQIIQKGNIKFVQNIASLLPFLIEIYPKKNYTFLNIGNDNDNNNNKNDLEKQQQQQQDDDDDDDDEDDEEMKLKKLKKREQELNNLNKINEIIMNSIILNSEKKEFNDLANIIKNFKNGQYQSSPVDFIKAIKKPFFAILTPKFKIKLFEFLLEMIGLCTKKYRINFFLFFEIFFSDFTLTKKNISQMNKKIFSNLIKNIGNEFTGKMTTIINKIINNSKIKFSKDLKIEYETAYSQRSINILLYEDNSITPFYKGLNRFPVLINENEILKIREQYKEQLMKEKEELKLKEMEKEKEKEKEMEKEKEKEKEKEREKEKEKELELKAKKENLKLKSKPRLTTNESQMFLEEIYNLVSTDDEENSNNYHSQNSELYSNDENEYSGQESMSEDNDSNEGSDFFPEFDESQNDISKLIGNYAGDTLRIKKSVTTTPMKNLAAFLGKIMSDEDIQDKSSTNITSNGNSDEENSENMNSIFEKKLKNELKKNIQDENNANEKDATEDDMEIAKQGEGGNDDSNSGLIELGELDDELEKENDDKENQKEESQGLVELGELDELEKELEKELENQNDDKENQKEESQGLVELGELDELEEELEKQKSKENSDNDNDDDNKNKNNDDDNANDDDDDLDDLDFEDDILELERMLTIKETQLKRKSSEIIIEEIIINQEKNTNIKEDIKERNNQFVEESKNKKFDEPVKLLTIINITTKLIQSKVEQYYFIDECLCNLFENILKQDYSNKTIFSDQLLNQFRYNMLYKVDGDKYYTKLNTRLLKIKNEKLHRFQNFLGNRTQLIQKIMNSDLQYIQSLNQLEEIIQNIQKNGFEKNAMDHLIQNFIKFQFDLLQLFQQFLELRKLGRVIVAGTTDVINEYIEKTNELIKKNQNI</sequence>
<evidence type="ECO:0000313" key="4">
    <source>
        <dbReference type="EMBL" id="KAJ6253003.1"/>
    </source>
</evidence>
<dbReference type="EMBL" id="JAOAOG010000035">
    <property type="protein sequence ID" value="KAJ6253003.1"/>
    <property type="molecule type" value="Genomic_DNA"/>
</dbReference>
<feature type="compositionally biased region" description="Basic and acidic residues" evidence="1">
    <location>
        <begin position="823"/>
        <end position="833"/>
    </location>
</feature>
<evidence type="ECO:0000256" key="1">
    <source>
        <dbReference type="SAM" id="MobiDB-lite"/>
    </source>
</evidence>
<feature type="region of interest" description="Disordered" evidence="1">
    <location>
        <begin position="1508"/>
        <end position="1541"/>
    </location>
</feature>
<keyword evidence="5" id="KW-1185">Reference proteome</keyword>
<feature type="compositionally biased region" description="Low complexity" evidence="1">
    <location>
        <begin position="1913"/>
        <end position="1927"/>
    </location>
</feature>
<evidence type="ECO:0000259" key="2">
    <source>
        <dbReference type="Pfam" id="PF14222"/>
    </source>
</evidence>
<feature type="compositionally biased region" description="Basic and acidic residues" evidence="1">
    <location>
        <begin position="1524"/>
        <end position="1541"/>
    </location>
</feature>
<dbReference type="Pfam" id="PF14222">
    <property type="entry name" value="MOR2-PAG1_N"/>
    <property type="match status" value="1"/>
</dbReference>
<dbReference type="InterPro" id="IPR025614">
    <property type="entry name" value="Cell_morpho_N"/>
</dbReference>
<name>A0ABQ8Z878_9EUKA</name>
<feature type="compositionally biased region" description="Acidic residues" evidence="1">
    <location>
        <begin position="1928"/>
        <end position="1939"/>
    </location>
</feature>
<accession>A0ABQ8Z878</accession>
<dbReference type="PANTHER" id="PTHR12295">
    <property type="entry name" value="FURRY-RELATED"/>
    <property type="match status" value="1"/>
</dbReference>
<feature type="compositionally biased region" description="Acidic residues" evidence="1">
    <location>
        <begin position="2258"/>
        <end position="2277"/>
    </location>
</feature>
<dbReference type="InterPro" id="IPR039867">
    <property type="entry name" value="Furry/Tao3/Mor2"/>
</dbReference>
<feature type="region of interest" description="Disordered" evidence="1">
    <location>
        <begin position="1097"/>
        <end position="1140"/>
    </location>
</feature>
<feature type="compositionally biased region" description="Low complexity" evidence="1">
    <location>
        <begin position="1097"/>
        <end position="1113"/>
    </location>
</feature>
<feature type="compositionally biased region" description="Acidic residues" evidence="1">
    <location>
        <begin position="2395"/>
        <end position="2404"/>
    </location>
</feature>
<reference evidence="4" key="1">
    <citation type="submission" date="2022-08" db="EMBL/GenBank/DDBJ databases">
        <title>Novel sulfate-reducing endosymbionts in the free-living metamonad Anaeramoeba.</title>
        <authorList>
            <person name="Jerlstrom-Hultqvist J."/>
            <person name="Cepicka I."/>
            <person name="Gallot-Lavallee L."/>
            <person name="Salas-Leiva D."/>
            <person name="Curtis B.A."/>
            <person name="Zahonova K."/>
            <person name="Pipaliya S."/>
            <person name="Dacks J."/>
            <person name="Roger A.J."/>
        </authorList>
    </citation>
    <scope>NUCLEOTIDE SEQUENCE</scope>
    <source>
        <strain evidence="4">Schooner1</strain>
    </source>
</reference>
<feature type="compositionally biased region" description="Basic and acidic residues" evidence="1">
    <location>
        <begin position="2405"/>
        <end position="2415"/>
    </location>
</feature>
<feature type="domain" description="Cell morphogenesis protein C-terminal" evidence="3">
    <location>
        <begin position="1964"/>
        <end position="2090"/>
    </location>
</feature>
<evidence type="ECO:0000313" key="5">
    <source>
        <dbReference type="Proteomes" id="UP001150062"/>
    </source>
</evidence>
<feature type="region of interest" description="Disordered" evidence="1">
    <location>
        <begin position="2162"/>
        <end position="2192"/>
    </location>
</feature>
<feature type="domain" description="Cell morphogenesis protein N-terminal" evidence="2">
    <location>
        <begin position="168"/>
        <end position="664"/>
    </location>
</feature>
<feature type="region of interest" description="Disordered" evidence="1">
    <location>
        <begin position="2230"/>
        <end position="2277"/>
    </location>
</feature>
<feature type="compositionally biased region" description="Acidic residues" evidence="1">
    <location>
        <begin position="2456"/>
        <end position="2465"/>
    </location>
</feature>
<feature type="region of interest" description="Disordered" evidence="1">
    <location>
        <begin position="2314"/>
        <end position="2500"/>
    </location>
</feature>
<feature type="compositionally biased region" description="Basic and acidic residues" evidence="1">
    <location>
        <begin position="2346"/>
        <end position="2368"/>
    </location>
</feature>
<feature type="region of interest" description="Disordered" evidence="1">
    <location>
        <begin position="812"/>
        <end position="846"/>
    </location>
</feature>
<comment type="caution">
    <text evidence="4">The sequence shown here is derived from an EMBL/GenBank/DDBJ whole genome shotgun (WGS) entry which is preliminary data.</text>
</comment>
<dbReference type="Pfam" id="PF14225">
    <property type="entry name" value="MOR2-PAG1_C"/>
    <property type="match status" value="2"/>
</dbReference>
<evidence type="ECO:0000259" key="3">
    <source>
        <dbReference type="Pfam" id="PF14225"/>
    </source>
</evidence>
<proteinExistence type="predicted"/>
<feature type="domain" description="Cell morphogenesis protein C-terminal" evidence="3">
    <location>
        <begin position="1770"/>
        <end position="1901"/>
    </location>
</feature>
<protein>
    <submittedName>
        <fullName evidence="4">Furry-related</fullName>
    </submittedName>
</protein>
<gene>
    <name evidence="4" type="ORF">M0813_13498</name>
</gene>
<organism evidence="4 5">
    <name type="scientific">Anaeramoeba flamelloides</name>
    <dbReference type="NCBI Taxonomy" id="1746091"/>
    <lineage>
        <taxon>Eukaryota</taxon>
        <taxon>Metamonada</taxon>
        <taxon>Anaeramoebidae</taxon>
        <taxon>Anaeramoeba</taxon>
    </lineage>
</organism>
<feature type="compositionally biased region" description="Basic and acidic residues" evidence="1">
    <location>
        <begin position="1117"/>
        <end position="1140"/>
    </location>
</feature>
<dbReference type="InterPro" id="IPR025481">
    <property type="entry name" value="Cell_Morphogen_C"/>
</dbReference>
<feature type="compositionally biased region" description="Basic and acidic residues" evidence="1">
    <location>
        <begin position="2430"/>
        <end position="2449"/>
    </location>
</feature>